<keyword evidence="5" id="KW-1185">Reference proteome</keyword>
<accession>A0A432MI12</accession>
<feature type="compositionally biased region" description="Low complexity" evidence="2">
    <location>
        <begin position="394"/>
        <end position="411"/>
    </location>
</feature>
<keyword evidence="3" id="KW-1133">Transmembrane helix</keyword>
<keyword evidence="3" id="KW-0472">Membrane</keyword>
<evidence type="ECO:0000313" key="5">
    <source>
        <dbReference type="Proteomes" id="UP000280296"/>
    </source>
</evidence>
<keyword evidence="3" id="KW-0812">Transmembrane</keyword>
<dbReference type="Pfam" id="PF20244">
    <property type="entry name" value="DUF6599"/>
    <property type="match status" value="1"/>
</dbReference>
<evidence type="ECO:0000313" key="4">
    <source>
        <dbReference type="EMBL" id="RUL86969.1"/>
    </source>
</evidence>
<reference evidence="4 5" key="1">
    <citation type="submission" date="2018-12" db="EMBL/GenBank/DDBJ databases">
        <authorList>
            <person name="Toschakov S.V."/>
        </authorList>
    </citation>
    <scope>NUCLEOTIDE SEQUENCE [LARGE SCALE GENOMIC DNA]</scope>
    <source>
        <strain evidence="4 5">GM2012</strain>
    </source>
</reference>
<evidence type="ECO:0000256" key="2">
    <source>
        <dbReference type="SAM" id="MobiDB-lite"/>
    </source>
</evidence>
<feature type="region of interest" description="Disordered" evidence="2">
    <location>
        <begin position="564"/>
        <end position="589"/>
    </location>
</feature>
<sequence>MGQDSSGWSVLLDWFWSDPLRGLAALACVLALASTPVAFAVLGRREYLFTRRGRTYRPPEWWSVVCGMALVMGVPGIVLTLLVKSQYFDEDRYAFDPNTTWSVVEQGRQYRSAQELAEAAEREYSRLQEERRLLVEGVKKLDEAMIPLRAAAATFPPTAEALPGVLENLATIREAVGVDAPQQLLDETAPPIELARDSATAIPFPYPMAVPPGFNWPSAPGASPAPAVGPGLTPAEREAELAQVPAPQRDLAALLPLTNLPQGWEVGDSGGRSLETFNADNLYEKIDGRAESFVQYDVVGMAYTFYHPEGNPANEVQLYIFELSNPLNALGKYGTEKPEDAEPLQLGTAGYSSGASVFFHAKSYYVQIVPTSESDEFRAFALALARRISNDILPGSAPEPDSSASPAVAAADGRDGSEPPPSSTEEPAEAADPTALFALLPDGPGRSNEQYVAQDVFGYSFLSHVFMASYAEGDRSWQAFIRPYASPERAREVFDLYRAEAEAFDAKIQEVESESVDAMYVAENFGLIDVLFLRGNVFGGVNGATDLDAARAFAERFAGSLPAEVPHFDNTDSETETDTKAASDAEEGD</sequence>
<evidence type="ECO:0000256" key="3">
    <source>
        <dbReference type="SAM" id="Phobius"/>
    </source>
</evidence>
<gene>
    <name evidence="4" type="ORF">TsocGM_14950</name>
</gene>
<feature type="transmembrane region" description="Helical" evidence="3">
    <location>
        <begin position="62"/>
        <end position="83"/>
    </location>
</feature>
<feature type="transmembrane region" description="Helical" evidence="3">
    <location>
        <begin position="20"/>
        <end position="42"/>
    </location>
</feature>
<proteinExistence type="predicted"/>
<dbReference type="InterPro" id="IPR046534">
    <property type="entry name" value="DUF6599"/>
</dbReference>
<feature type="region of interest" description="Disordered" evidence="2">
    <location>
        <begin position="393"/>
        <end position="430"/>
    </location>
</feature>
<dbReference type="Proteomes" id="UP000280296">
    <property type="component" value="Unassembled WGS sequence"/>
</dbReference>
<feature type="coiled-coil region" evidence="1">
    <location>
        <begin position="103"/>
        <end position="137"/>
    </location>
</feature>
<name>A0A432MI12_9BACT</name>
<keyword evidence="1" id="KW-0175">Coiled coil</keyword>
<dbReference type="OrthoDB" id="245717at2"/>
<dbReference type="EMBL" id="RYZH01000028">
    <property type="protein sequence ID" value="RUL86969.1"/>
    <property type="molecule type" value="Genomic_DNA"/>
</dbReference>
<reference evidence="4 5" key="2">
    <citation type="submission" date="2019-01" db="EMBL/GenBank/DDBJ databases">
        <title>Tautonia sociabilis, a novel thermotolerant planctomycete of Isosphaeraceae family, isolated from a 4000 m deep subterranean habitat.</title>
        <authorList>
            <person name="Kovaleva O.L."/>
            <person name="Elcheninov A.G."/>
            <person name="Van Heerden E."/>
            <person name="Toshchakov S.V."/>
            <person name="Novikov A."/>
            <person name="Bonch-Osmolovskaya E.A."/>
            <person name="Kublanov I.V."/>
        </authorList>
    </citation>
    <scope>NUCLEOTIDE SEQUENCE [LARGE SCALE GENOMIC DNA]</scope>
    <source>
        <strain evidence="4 5">GM2012</strain>
    </source>
</reference>
<comment type="caution">
    <text evidence="4">The sequence shown here is derived from an EMBL/GenBank/DDBJ whole genome shotgun (WGS) entry which is preliminary data.</text>
</comment>
<organism evidence="4 5">
    <name type="scientific">Tautonia sociabilis</name>
    <dbReference type="NCBI Taxonomy" id="2080755"/>
    <lineage>
        <taxon>Bacteria</taxon>
        <taxon>Pseudomonadati</taxon>
        <taxon>Planctomycetota</taxon>
        <taxon>Planctomycetia</taxon>
        <taxon>Isosphaerales</taxon>
        <taxon>Isosphaeraceae</taxon>
        <taxon>Tautonia</taxon>
    </lineage>
</organism>
<evidence type="ECO:0000256" key="1">
    <source>
        <dbReference type="SAM" id="Coils"/>
    </source>
</evidence>
<protein>
    <submittedName>
        <fullName evidence="4">Uncharacterized protein</fullName>
    </submittedName>
</protein>
<dbReference type="AlphaFoldDB" id="A0A432MI12"/>